<dbReference type="AlphaFoldDB" id="S2DBR0"/>
<dbReference type="SMART" id="SM00897">
    <property type="entry name" value="FIST"/>
    <property type="match status" value="1"/>
</dbReference>
<dbReference type="Pfam" id="PF08495">
    <property type="entry name" value="FIST"/>
    <property type="match status" value="1"/>
</dbReference>
<dbReference type="Proteomes" id="UP000006073">
    <property type="component" value="Unassembled WGS sequence"/>
</dbReference>
<evidence type="ECO:0000313" key="3">
    <source>
        <dbReference type="EMBL" id="EOZ96607.1"/>
    </source>
</evidence>
<sequence>MKAKSIKGKSTAEIKTALAESMADGFKPTLAIVFLSVAQDRNAICRLLDEAGIAVFGSTTNGEFIDEETESGAAAILLLDMKKEHFRIHTAKFQNNNYRETSTSIALKAKEDFEKVAFLLAVSNAATDGEEVLLGLQEIAGEEVNAFGGAAGDDLSFDKTFVFTNDWESDHGMVCIAIDEEKVLVAGIATCGWKAMGTEKTVTKSKGNHVFTIDNEPALDVTTKYGGLENITPDNKDLLLELATNFPLQLQRKKGDPVMRPGLVVDWSDHSFYTSGTVPQGSKVRFSLPPDWDVMEKVVEGVQNLKETEMPEADALVVFSCGGRLLSFGPMMNAEIEGVNKVWNVPMAGMFSYAELGRMAGGNLEMHNLTTCCVALKEK</sequence>
<dbReference type="OrthoDB" id="9770435at2"/>
<reference evidence="3 4" key="1">
    <citation type="journal article" date="2013" name="Genome Announc.">
        <title>Draft Genome Sequence of Indibacter alkaliphilus Strain LW1T, Isolated from Lonar Lake, a Haloalkaline Lake in the Buldana District of Maharashtra, India.</title>
        <authorList>
            <person name="Singh A."/>
            <person name="Kumar Jangir P."/>
            <person name="Sharma R."/>
            <person name="Singh A."/>
            <person name="Kumar Pinnaka A."/>
            <person name="Shivaji S."/>
        </authorList>
    </citation>
    <scope>NUCLEOTIDE SEQUENCE [LARGE SCALE GENOMIC DNA]</scope>
    <source>
        <strain evidence="4">CCUG 57479 / KCTC 22604 / LW1</strain>
    </source>
</reference>
<gene>
    <name evidence="3" type="ORF">A33Q_2377</name>
</gene>
<name>S2DBR0_INDAL</name>
<proteinExistence type="predicted"/>
<dbReference type="SMART" id="SM01204">
    <property type="entry name" value="FIST_C"/>
    <property type="match status" value="1"/>
</dbReference>
<evidence type="ECO:0000313" key="4">
    <source>
        <dbReference type="Proteomes" id="UP000006073"/>
    </source>
</evidence>
<evidence type="ECO:0000259" key="1">
    <source>
        <dbReference type="SMART" id="SM00897"/>
    </source>
</evidence>
<protein>
    <recommendedName>
        <fullName evidence="5">FIST domain-containing protein</fullName>
    </recommendedName>
</protein>
<evidence type="ECO:0000259" key="2">
    <source>
        <dbReference type="SMART" id="SM01204"/>
    </source>
</evidence>
<feature type="domain" description="FIST C-domain" evidence="2">
    <location>
        <begin position="218"/>
        <end position="359"/>
    </location>
</feature>
<organism evidence="3 4">
    <name type="scientific">Indibacter alkaliphilus (strain CCUG 57479 / KCTC 22604 / LW1)</name>
    <dbReference type="NCBI Taxonomy" id="1189612"/>
    <lineage>
        <taxon>Bacteria</taxon>
        <taxon>Pseudomonadati</taxon>
        <taxon>Bacteroidota</taxon>
        <taxon>Cytophagia</taxon>
        <taxon>Cytophagales</taxon>
        <taxon>Cyclobacteriaceae</taxon>
    </lineage>
</organism>
<comment type="caution">
    <text evidence="3">The sequence shown here is derived from an EMBL/GenBank/DDBJ whole genome shotgun (WGS) entry which is preliminary data.</text>
</comment>
<keyword evidence="4" id="KW-1185">Reference proteome</keyword>
<dbReference type="Pfam" id="PF10442">
    <property type="entry name" value="FIST_C"/>
    <property type="match status" value="1"/>
</dbReference>
<evidence type="ECO:0008006" key="5">
    <source>
        <dbReference type="Google" id="ProtNLM"/>
    </source>
</evidence>
<dbReference type="PANTHER" id="PTHR40252:SF2">
    <property type="entry name" value="BLR0328 PROTEIN"/>
    <property type="match status" value="1"/>
</dbReference>
<accession>S2DBR0</accession>
<feature type="domain" description="FIST" evidence="1">
    <location>
        <begin position="27"/>
        <end position="217"/>
    </location>
</feature>
<dbReference type="InterPro" id="IPR013702">
    <property type="entry name" value="FIST_domain_N"/>
</dbReference>
<dbReference type="STRING" id="1189612.A33Q_2377"/>
<dbReference type="EMBL" id="ALWO02000033">
    <property type="protein sequence ID" value="EOZ96607.1"/>
    <property type="molecule type" value="Genomic_DNA"/>
</dbReference>
<dbReference type="eggNOG" id="COG3287">
    <property type="taxonomic scope" value="Bacteria"/>
</dbReference>
<dbReference type="RefSeq" id="WP_009033975.1">
    <property type="nucleotide sequence ID" value="NZ_ALWO02000033.1"/>
</dbReference>
<dbReference type="InterPro" id="IPR019494">
    <property type="entry name" value="FIST_C"/>
</dbReference>
<dbReference type="PANTHER" id="PTHR40252">
    <property type="entry name" value="BLR0328 PROTEIN"/>
    <property type="match status" value="1"/>
</dbReference>